<evidence type="ECO:0000313" key="17">
    <source>
        <dbReference type="RefSeq" id="XP_058975455.1"/>
    </source>
</evidence>
<dbReference type="InterPro" id="IPR011009">
    <property type="entry name" value="Kinase-like_dom_sf"/>
</dbReference>
<feature type="compositionally biased region" description="Low complexity" evidence="8">
    <location>
        <begin position="98"/>
        <end position="116"/>
    </location>
</feature>
<dbReference type="PROSITE" id="PS51285">
    <property type="entry name" value="AGC_KINASE_CTER"/>
    <property type="match status" value="1"/>
</dbReference>
<dbReference type="RefSeq" id="XP_058975453.1">
    <property type="nucleotide sequence ID" value="XM_059119470.1"/>
</dbReference>
<feature type="compositionally biased region" description="Gly residues" evidence="8">
    <location>
        <begin position="257"/>
        <end position="269"/>
    </location>
</feature>
<sequence length="1400" mass="156571">MSRYQNSVSKTSSSYNNYSNSTTNSSNYKKMSNRRQVDHESGYYEDISEDPYGYGGGGGNKRIRQRSNDMAAKYNKRQKINNAGVGINLTKTASRDISSSTTSNRHASHSNNNNNNVYENHTDQRKVSSYHYQNSIMNSQGKARDYTNNNNAQNNNNNNINIKNIQKNKNPISNSKISSSANYNHNNNIYSSNSYHQTNAKNPKSSGSDEIVEVPDSDGDEPKSKAVSSSTSTSKTNKIKNGSVNSNNSGKFKTASSGGGGGGGGGGGVPTFIVNGSSSGSNSNHSLQNYEKQQASGSKATANGTSGAAVGGGSSSKTHADSNKKAGDTTADNGQNNSSSDTERLQREIEEVTQVPTNYVVKQDEQVDLSHFKLIRVLGTGAYGKVFLVRKLKGKDKDQLYAMKVLKKDTVVQKKKTAEHTTTERQVLEAIQQSPFLVGLHYAFQTDSKLYLVLDYVSGGELFTHLYKAEHFSESTVRVYIAEVVLALEHLHKLGIIYRDIKLENILLDGQGHIVLADFGLSKIFTPDSDHRAHSFCGTLEYMAPEIIRAGPNGHDLAVDWWSVGVLTYELLTGASPFTVVEQQNSQSDISRRIQKVDPVLPPTLGEHVKDFILKMLHKDPKKRLGGNSPNATEIKSHPFFRGINWNELKSKRRKAPFKPALDSEDDTQNFSEEFTKQPAIDSPAPVPSNTHRLFRGYSYVAPQHRKPVPEFESQPNNGLEYCNKSVLDPMPAPTNIELRDLCSSGAFGKCYLGWDESNRTIVAIKVIPVSKYRPSELDALISCAQDGHKYIAQYLGAYRSGSDIWIVQEYVPGCELSDLIVQHEEGMDEMSCLNVIVHMLDAIQHIHKRQFIHGDLKPENIIFVGDDMSESKLVDFGAASYHGDLECWNDRPRFTIDYAPPEMLEDPEMGTYSKAVDIWCLGATLYTMYMGHSPFRRGREDRAVSVDVHRQRILNEDFYMASQRWQEASAELQSLIKGCLEKDVTKRLTLLDIVDHSWFHILHDNVPNVEDSEEMRELKSPLEHIKYEATEENDEEEEEVVGETTLQDTASVTPIGVLEQTEEDATDVVDLKLETIIEEDGVEMEQSVEHYNPEDVIQTIVAEETKELPSIGLDQSSTAQIENVASDDIQTQENVQTSDDSCSDLEDFCGFSENLSPSTTKHLKELISLLTSLRRCKRSYMSDNVKQLPAVKTAERKLTSTRHSARNVQPLQNSSNEANRRATRTTRVNTNDNNKLTKLDSKSLKITPRSTKKQQQQAQTAVKAAALKKEPETPVSIIVETMVDDSFLGFRDALNCKTKMRAFNLMLHHTQVALKHFNIERRVYNRTSIRSRQSLEKKQQQQHKSSSTTPQKDEDVEDEEQIIIPANENSSKHEVVATSTGRRQPARSTRAQRARYVFE</sequence>
<feature type="region of interest" description="Disordered" evidence="8">
    <location>
        <begin position="1"/>
        <end position="64"/>
    </location>
</feature>
<feature type="domain" description="Protein kinase" evidence="9">
    <location>
        <begin position="372"/>
        <end position="641"/>
    </location>
</feature>
<dbReference type="GeneID" id="101901720"/>
<feature type="region of interest" description="Disordered" evidence="8">
    <location>
        <begin position="94"/>
        <end position="119"/>
    </location>
</feature>
<dbReference type="SUPFAM" id="SSF56112">
    <property type="entry name" value="Protein kinase-like (PK-like)"/>
    <property type="match status" value="2"/>
</dbReference>
<feature type="compositionally biased region" description="Polar residues" evidence="8">
    <location>
        <begin position="330"/>
        <end position="340"/>
    </location>
</feature>
<feature type="domain" description="Protein kinase" evidence="9">
    <location>
        <begin position="737"/>
        <end position="1000"/>
    </location>
</feature>
<keyword evidence="3" id="KW-0808">Transferase</keyword>
<feature type="region of interest" description="Disordered" evidence="8">
    <location>
        <begin position="141"/>
        <end position="346"/>
    </location>
</feature>
<feature type="compositionally biased region" description="Low complexity" evidence="8">
    <location>
        <begin position="148"/>
        <end position="196"/>
    </location>
</feature>
<feature type="region of interest" description="Disordered" evidence="8">
    <location>
        <begin position="1196"/>
        <end position="1225"/>
    </location>
</feature>
<evidence type="ECO:0000256" key="3">
    <source>
        <dbReference type="ARBA" id="ARBA00022679"/>
    </source>
</evidence>
<evidence type="ECO:0000313" key="12">
    <source>
        <dbReference type="RefSeq" id="XP_058975450.1"/>
    </source>
</evidence>
<dbReference type="InterPro" id="IPR017441">
    <property type="entry name" value="Protein_kinase_ATP_BS"/>
</dbReference>
<evidence type="ECO:0000313" key="15">
    <source>
        <dbReference type="RefSeq" id="XP_058975453.1"/>
    </source>
</evidence>
<dbReference type="CDD" id="cd05583">
    <property type="entry name" value="STKc_MSK_N"/>
    <property type="match status" value="1"/>
</dbReference>
<dbReference type="PANTHER" id="PTHR24351">
    <property type="entry name" value="RIBOSOMAL PROTEIN S6 KINASE"/>
    <property type="match status" value="1"/>
</dbReference>
<evidence type="ECO:0000313" key="11">
    <source>
        <dbReference type="Proteomes" id="UP001652621"/>
    </source>
</evidence>
<keyword evidence="5 12" id="KW-0418">Kinase</keyword>
<feature type="compositionally biased region" description="Low complexity" evidence="8">
    <location>
        <begin position="225"/>
        <end position="251"/>
    </location>
</feature>
<evidence type="ECO:0000256" key="1">
    <source>
        <dbReference type="ARBA" id="ARBA00022527"/>
    </source>
</evidence>
<dbReference type="SMART" id="SM00133">
    <property type="entry name" value="S_TK_X"/>
    <property type="match status" value="1"/>
</dbReference>
<feature type="compositionally biased region" description="Polar residues" evidence="8">
    <location>
        <begin position="1207"/>
        <end position="1216"/>
    </location>
</feature>
<keyword evidence="2" id="KW-0597">Phosphoprotein</keyword>
<feature type="binding site" evidence="7">
    <location>
        <position position="404"/>
    </location>
    <ligand>
        <name>ATP</name>
        <dbReference type="ChEBI" id="CHEBI:30616"/>
    </ligand>
</feature>
<proteinExistence type="predicted"/>
<keyword evidence="6 7" id="KW-0067">ATP-binding</keyword>
<dbReference type="CDD" id="cd00180">
    <property type="entry name" value="PKc"/>
    <property type="match status" value="1"/>
</dbReference>
<dbReference type="Pfam" id="PF00433">
    <property type="entry name" value="Pkinase_C"/>
    <property type="match status" value="1"/>
</dbReference>
<dbReference type="PROSITE" id="PS50011">
    <property type="entry name" value="PROTEIN_KINASE_DOM"/>
    <property type="match status" value="2"/>
</dbReference>
<dbReference type="Proteomes" id="UP001652621">
    <property type="component" value="Unplaced"/>
</dbReference>
<keyword evidence="1" id="KW-0723">Serine/threonine-protein kinase</keyword>
<dbReference type="RefSeq" id="XP_058975455.1">
    <property type="nucleotide sequence ID" value="XM_059119472.1"/>
</dbReference>
<keyword evidence="4 7" id="KW-0547">Nucleotide-binding</keyword>
<protein>
    <submittedName>
        <fullName evidence="12 13">Chromosomal serine/threonine-protein kinase JIL-1</fullName>
    </submittedName>
</protein>
<evidence type="ECO:0000256" key="7">
    <source>
        <dbReference type="PROSITE-ProRule" id="PRU10141"/>
    </source>
</evidence>
<dbReference type="InterPro" id="IPR000719">
    <property type="entry name" value="Prot_kinase_dom"/>
</dbReference>
<dbReference type="RefSeq" id="XP_058975451.1">
    <property type="nucleotide sequence ID" value="XM_059119468.1"/>
</dbReference>
<feature type="compositionally biased region" description="Basic and acidic residues" evidence="8">
    <location>
        <begin position="318"/>
        <end position="327"/>
    </location>
</feature>
<dbReference type="SMART" id="SM00220">
    <property type="entry name" value="S_TKc"/>
    <property type="match status" value="2"/>
</dbReference>
<dbReference type="PROSITE" id="PS00107">
    <property type="entry name" value="PROTEIN_KINASE_ATP"/>
    <property type="match status" value="1"/>
</dbReference>
<dbReference type="GO" id="GO:0016301">
    <property type="term" value="F:kinase activity"/>
    <property type="evidence" value="ECO:0007669"/>
    <property type="project" value="UniProtKB-KW"/>
</dbReference>
<feature type="compositionally biased region" description="Polar residues" evidence="8">
    <location>
        <begin position="1378"/>
        <end position="1392"/>
    </location>
</feature>
<dbReference type="PROSITE" id="PS00108">
    <property type="entry name" value="PROTEIN_KINASE_ST"/>
    <property type="match status" value="2"/>
</dbReference>
<dbReference type="RefSeq" id="XP_058975454.1">
    <property type="nucleotide sequence ID" value="XM_059119471.1"/>
</dbReference>
<evidence type="ECO:0000256" key="4">
    <source>
        <dbReference type="ARBA" id="ARBA00022741"/>
    </source>
</evidence>
<feature type="compositionally biased region" description="Low complexity" evidence="8">
    <location>
        <begin position="275"/>
        <end position="286"/>
    </location>
</feature>
<dbReference type="Pfam" id="PF00069">
    <property type="entry name" value="Pkinase"/>
    <property type="match status" value="2"/>
</dbReference>
<feature type="compositionally biased region" description="Polar residues" evidence="8">
    <location>
        <begin position="197"/>
        <end position="208"/>
    </location>
</feature>
<feature type="domain" description="AGC-kinase C-terminal" evidence="10">
    <location>
        <begin position="642"/>
        <end position="710"/>
    </location>
</feature>
<evidence type="ECO:0000256" key="8">
    <source>
        <dbReference type="SAM" id="MobiDB-lite"/>
    </source>
</evidence>
<accession>A0ABM3UPI9</accession>
<dbReference type="InterPro" id="IPR017892">
    <property type="entry name" value="Pkinase_C"/>
</dbReference>
<evidence type="ECO:0000256" key="6">
    <source>
        <dbReference type="ARBA" id="ARBA00022840"/>
    </source>
</evidence>
<feature type="region of interest" description="Disordered" evidence="8">
    <location>
        <begin position="1329"/>
        <end position="1400"/>
    </location>
</feature>
<gene>
    <name evidence="12 13 14 15 16 17" type="primary">LOC101901720</name>
</gene>
<feature type="compositionally biased region" description="Low complexity" evidence="8">
    <location>
        <begin position="1"/>
        <end position="30"/>
    </location>
</feature>
<dbReference type="InterPro" id="IPR000961">
    <property type="entry name" value="AGC-kinase_C"/>
</dbReference>
<evidence type="ECO:0000313" key="16">
    <source>
        <dbReference type="RefSeq" id="XP_058975454.1"/>
    </source>
</evidence>
<evidence type="ECO:0000256" key="5">
    <source>
        <dbReference type="ARBA" id="ARBA00022777"/>
    </source>
</evidence>
<organism evidence="11 12">
    <name type="scientific">Musca domestica</name>
    <name type="common">House fly</name>
    <dbReference type="NCBI Taxonomy" id="7370"/>
    <lineage>
        <taxon>Eukaryota</taxon>
        <taxon>Metazoa</taxon>
        <taxon>Ecdysozoa</taxon>
        <taxon>Arthropoda</taxon>
        <taxon>Hexapoda</taxon>
        <taxon>Insecta</taxon>
        <taxon>Pterygota</taxon>
        <taxon>Neoptera</taxon>
        <taxon>Endopterygota</taxon>
        <taxon>Diptera</taxon>
        <taxon>Brachycera</taxon>
        <taxon>Muscomorpha</taxon>
        <taxon>Muscoidea</taxon>
        <taxon>Muscidae</taxon>
        <taxon>Musca</taxon>
    </lineage>
</organism>
<evidence type="ECO:0000259" key="9">
    <source>
        <dbReference type="PROSITE" id="PS50011"/>
    </source>
</evidence>
<feature type="compositionally biased region" description="Polar residues" evidence="8">
    <location>
        <begin position="287"/>
        <end position="299"/>
    </location>
</feature>
<reference evidence="12 13" key="1">
    <citation type="submission" date="2025-05" db="UniProtKB">
        <authorList>
            <consortium name="RefSeq"/>
        </authorList>
    </citation>
    <scope>IDENTIFICATION</scope>
    <source>
        <strain evidence="12 13">Aabys</strain>
        <tissue evidence="12 13">Whole body</tissue>
    </source>
</reference>
<dbReference type="Gene3D" id="3.30.200.20">
    <property type="entry name" value="Phosphorylase Kinase, domain 1"/>
    <property type="match status" value="1"/>
</dbReference>
<dbReference type="RefSeq" id="XP_058975452.1">
    <property type="nucleotide sequence ID" value="XM_059119469.1"/>
</dbReference>
<dbReference type="RefSeq" id="XP_058975450.1">
    <property type="nucleotide sequence ID" value="XM_059119467.1"/>
</dbReference>
<feature type="compositionally biased region" description="Acidic residues" evidence="8">
    <location>
        <begin position="210"/>
        <end position="219"/>
    </location>
</feature>
<evidence type="ECO:0000313" key="14">
    <source>
        <dbReference type="RefSeq" id="XP_058975452.1"/>
    </source>
</evidence>
<dbReference type="Gene3D" id="1.10.510.10">
    <property type="entry name" value="Transferase(Phosphotransferase) domain 1"/>
    <property type="match status" value="2"/>
</dbReference>
<evidence type="ECO:0000256" key="2">
    <source>
        <dbReference type="ARBA" id="ARBA00022553"/>
    </source>
</evidence>
<evidence type="ECO:0000259" key="10">
    <source>
        <dbReference type="PROSITE" id="PS51285"/>
    </source>
</evidence>
<keyword evidence="11" id="KW-1185">Reference proteome</keyword>
<evidence type="ECO:0000313" key="13">
    <source>
        <dbReference type="RefSeq" id="XP_058975451.1"/>
    </source>
</evidence>
<name>A0ABM3UPI9_MUSDO</name>
<dbReference type="InterPro" id="IPR008271">
    <property type="entry name" value="Ser/Thr_kinase_AS"/>
</dbReference>